<proteinExistence type="predicted"/>
<protein>
    <submittedName>
        <fullName evidence="1">Uncharacterized protein</fullName>
    </submittedName>
</protein>
<sequence>MTSRRKSHRSKKGLFIKSLQKTSSRIMPRLKTSIETLGKKVTRTVIPSTKRSFGSLFGLRRKTKKRR</sequence>
<evidence type="ECO:0000313" key="1">
    <source>
        <dbReference type="EMBL" id="QHT23174.1"/>
    </source>
</evidence>
<accession>A0A6C0E2A1</accession>
<organism evidence="1">
    <name type="scientific">viral metagenome</name>
    <dbReference type="NCBI Taxonomy" id="1070528"/>
    <lineage>
        <taxon>unclassified sequences</taxon>
        <taxon>metagenomes</taxon>
        <taxon>organismal metagenomes</taxon>
    </lineage>
</organism>
<dbReference type="EMBL" id="MN739727">
    <property type="protein sequence ID" value="QHT23174.1"/>
    <property type="molecule type" value="Genomic_DNA"/>
</dbReference>
<reference evidence="1" key="1">
    <citation type="journal article" date="2020" name="Nature">
        <title>Giant virus diversity and host interactions through global metagenomics.</title>
        <authorList>
            <person name="Schulz F."/>
            <person name="Roux S."/>
            <person name="Paez-Espino D."/>
            <person name="Jungbluth S."/>
            <person name="Walsh D.A."/>
            <person name="Denef V.J."/>
            <person name="McMahon K.D."/>
            <person name="Konstantinidis K.T."/>
            <person name="Eloe-Fadrosh E.A."/>
            <person name="Kyrpides N.C."/>
            <person name="Woyke T."/>
        </authorList>
    </citation>
    <scope>NUCLEOTIDE SEQUENCE</scope>
    <source>
        <strain evidence="1">GVMAG-M-3300023179-114</strain>
    </source>
</reference>
<name>A0A6C0E2A1_9ZZZZ</name>
<dbReference type="AlphaFoldDB" id="A0A6C0E2A1"/>